<proteinExistence type="predicted"/>
<dbReference type="PANTHER" id="PTHR42924:SF3">
    <property type="entry name" value="POLYMERASE_HISTIDINOL PHOSPHATASE N-TERMINAL DOMAIN-CONTAINING PROTEIN"/>
    <property type="match status" value="1"/>
</dbReference>
<dbReference type="InterPro" id="IPR003141">
    <property type="entry name" value="Pol/His_phosphatase_N"/>
</dbReference>
<keyword evidence="4" id="KW-1185">Reference proteome</keyword>
<name>A0ABW0C8P0_9FLAO</name>
<dbReference type="InterPro" id="IPR016195">
    <property type="entry name" value="Pol/histidinol_Pase-like"/>
</dbReference>
<dbReference type="Gene3D" id="3.20.20.140">
    <property type="entry name" value="Metal-dependent hydrolases"/>
    <property type="match status" value="1"/>
</dbReference>
<dbReference type="Pfam" id="PF02811">
    <property type="entry name" value="PHP"/>
    <property type="match status" value="1"/>
</dbReference>
<dbReference type="RefSeq" id="WP_376862187.1">
    <property type="nucleotide sequence ID" value="NZ_JBHSLA010000008.1"/>
</dbReference>
<evidence type="ECO:0000313" key="3">
    <source>
        <dbReference type="EMBL" id="MFC5196598.1"/>
    </source>
</evidence>
<dbReference type="NCBIfam" id="NF045780">
    <property type="entry name" value="TrlF_fam_ATP"/>
    <property type="match status" value="1"/>
</dbReference>
<sequence length="930" mass="106857">MQDFRGARWYKCDLHLHTTASKCFDDKNVTAVQWVDRAIEQGLDCVAVTDHNSPLGIKAIQEASQGKNLTVFPGVEITCDTSKIHLLILFDPSKGEEDIKSFLSKCDIEHNVYGEQEATTTKSVFEVADIATNKCDALIIPAHIDEFAGLNSLSHQNLEKFYSRNDINAVQVVHKTFNDNEYTNTTISEIVPYLNDYYSSPTPKIDDAKAKEWFSAVSLANKKELSVLTFSDNPHAPKNSKHGLYGIGTRFTYIKMDENPTLEGLRQAFLLPSHRIVNDFNSSSTITEKPEFWIKSITITDTSLTGKEPFKVNFNPQLNTIIGGRGSGKSSILRFIRGVFNRTNNLESFTELITEHNNFYKTTELQGIESIGVFNDASTIEIEFIRKEFLYKVKASSINSSTNQFIEIHRLDDDVWTEIEDKEFLNFLEFEQYSQKQIFEISKNPNALLDRIDINVEEINELKDKREVTKENYLKSCSTIRAYQVKLKSRLKLKTDIEDLKKKLETLDKAGIKDLMSEKKVFEEEEKLLDNYKIHIDNLVTQLGVFKEDFKIKQPDINHISNDYKDELEGVLSEANEELIERAKEFETLISSLLKVKSDLESKIVSSKWKQSYSDAISNYDKKKADLESEGVVNIDEYEEISKEIETKTLELAELDIINENKRSELVQREKYQTEFIQLCKNITAERKAFIQENITDNKIRVKINPFKNETNFELQIRRIIGKETKYEDDFIKLKELCFRGQVEVLIKNIKKEFRSNYYDDKFELVGGRFKNAVRSITDAGMDELELFMPEDEVVVEYKPENSDSFKSLSTASAGQKTTAILTFLLSFGSIPLLLDQPEDDLDNRLVYDLIVDRLKVAKDNRQIIVVTHNANIPVNGDAEYIISMDSESQYTSILHSGTVEREEIKKEICDVMEGSEKAFKMRSDRYKVS</sequence>
<protein>
    <submittedName>
        <fullName evidence="3">TrlF family AAA-like ATPase</fullName>
    </submittedName>
</protein>
<dbReference type="SUPFAM" id="SSF89550">
    <property type="entry name" value="PHP domain-like"/>
    <property type="match status" value="1"/>
</dbReference>
<feature type="coiled-coil region" evidence="1">
    <location>
        <begin position="452"/>
        <end position="510"/>
    </location>
</feature>
<dbReference type="Proteomes" id="UP001596162">
    <property type="component" value="Unassembled WGS sequence"/>
</dbReference>
<dbReference type="SUPFAM" id="SSF52540">
    <property type="entry name" value="P-loop containing nucleoside triphosphate hydrolases"/>
    <property type="match status" value="1"/>
</dbReference>
<dbReference type="InterPro" id="IPR004013">
    <property type="entry name" value="PHP_dom"/>
</dbReference>
<evidence type="ECO:0000256" key="1">
    <source>
        <dbReference type="SAM" id="Coils"/>
    </source>
</evidence>
<dbReference type="InterPro" id="IPR052018">
    <property type="entry name" value="PHP_domain"/>
</dbReference>
<keyword evidence="1" id="KW-0175">Coiled coil</keyword>
<gene>
    <name evidence="3" type="ORF">ACFPH8_14745</name>
</gene>
<dbReference type="EMBL" id="JBHSLA010000008">
    <property type="protein sequence ID" value="MFC5196598.1"/>
    <property type="molecule type" value="Genomic_DNA"/>
</dbReference>
<evidence type="ECO:0000313" key="4">
    <source>
        <dbReference type="Proteomes" id="UP001596162"/>
    </source>
</evidence>
<dbReference type="SMART" id="SM00481">
    <property type="entry name" value="POLIIIAc"/>
    <property type="match status" value="1"/>
</dbReference>
<organism evidence="3 4">
    <name type="scientific">Bizionia hallyeonensis</name>
    <dbReference type="NCBI Taxonomy" id="1123757"/>
    <lineage>
        <taxon>Bacteria</taxon>
        <taxon>Pseudomonadati</taxon>
        <taxon>Bacteroidota</taxon>
        <taxon>Flavobacteriia</taxon>
        <taxon>Flavobacteriales</taxon>
        <taxon>Flavobacteriaceae</taxon>
        <taxon>Bizionia</taxon>
    </lineage>
</organism>
<feature type="domain" description="Polymerase/histidinol phosphatase N-terminal" evidence="2">
    <location>
        <begin position="12"/>
        <end position="81"/>
    </location>
</feature>
<dbReference type="Gene3D" id="3.40.50.300">
    <property type="entry name" value="P-loop containing nucleotide triphosphate hydrolases"/>
    <property type="match status" value="2"/>
</dbReference>
<accession>A0ABW0C8P0</accession>
<evidence type="ECO:0000259" key="2">
    <source>
        <dbReference type="SMART" id="SM00481"/>
    </source>
</evidence>
<dbReference type="InterPro" id="IPR027417">
    <property type="entry name" value="P-loop_NTPase"/>
</dbReference>
<dbReference type="PANTHER" id="PTHR42924">
    <property type="entry name" value="EXONUCLEASE"/>
    <property type="match status" value="1"/>
</dbReference>
<comment type="caution">
    <text evidence="3">The sequence shown here is derived from an EMBL/GenBank/DDBJ whole genome shotgun (WGS) entry which is preliminary data.</text>
</comment>
<dbReference type="InterPro" id="IPR054787">
    <property type="entry name" value="TrlF_ATPase"/>
</dbReference>
<reference evidence="4" key="1">
    <citation type="journal article" date="2019" name="Int. J. Syst. Evol. Microbiol.">
        <title>The Global Catalogue of Microorganisms (GCM) 10K type strain sequencing project: providing services to taxonomists for standard genome sequencing and annotation.</title>
        <authorList>
            <consortium name="The Broad Institute Genomics Platform"/>
            <consortium name="The Broad Institute Genome Sequencing Center for Infectious Disease"/>
            <person name="Wu L."/>
            <person name="Ma J."/>
        </authorList>
    </citation>
    <scope>NUCLEOTIDE SEQUENCE [LARGE SCALE GENOMIC DNA]</scope>
    <source>
        <strain evidence="4">JCM 17978</strain>
    </source>
</reference>